<sequence>MQNNQNDIDIDMSGQNAPPIFEQQKRQHERQESDICSDAIAHRERESVRRCGVWVWRKLTIGSTRGRPLQAASSPRLGRTTSPGTFAECSVWWRDGRARERWGARASNMADVRCSGLRVGGVVKKLTPEVQHSTTQQQPAQQRTDDTRGALQKTCSSAAASACASQAQHAGTGRDIEMSMTGHERLRRAQERRRYASMVLSCPTSDGGPRDASRPPQTPAVPPSNPSAASLVPTLSLQAIHWLSAIAGRRGGRFSGRQWNPQNLKQEGCTNATTRRTAESDLDLIRLVPLST</sequence>
<keyword evidence="3" id="KW-1185">Reference proteome</keyword>
<evidence type="ECO:0000313" key="3">
    <source>
        <dbReference type="Proteomes" id="UP000799772"/>
    </source>
</evidence>
<comment type="caution">
    <text evidence="2">The sequence shown here is derived from an EMBL/GenBank/DDBJ whole genome shotgun (WGS) entry which is preliminary data.</text>
</comment>
<dbReference type="AlphaFoldDB" id="A0A9P4I3S7"/>
<feature type="region of interest" description="Disordered" evidence="1">
    <location>
        <begin position="1"/>
        <end position="33"/>
    </location>
</feature>
<dbReference type="EMBL" id="ML978134">
    <property type="protein sequence ID" value="KAF2094551.1"/>
    <property type="molecule type" value="Genomic_DNA"/>
</dbReference>
<protein>
    <submittedName>
        <fullName evidence="2">Uncharacterized protein</fullName>
    </submittedName>
</protein>
<name>A0A9P4I3S7_9PEZI</name>
<feature type="compositionally biased region" description="Basic and acidic residues" evidence="1">
    <location>
        <begin position="23"/>
        <end position="33"/>
    </location>
</feature>
<reference evidence="2" key="1">
    <citation type="journal article" date="2020" name="Stud. Mycol.">
        <title>101 Dothideomycetes genomes: a test case for predicting lifestyles and emergence of pathogens.</title>
        <authorList>
            <person name="Haridas S."/>
            <person name="Albert R."/>
            <person name="Binder M."/>
            <person name="Bloem J."/>
            <person name="Labutti K."/>
            <person name="Salamov A."/>
            <person name="Andreopoulos B."/>
            <person name="Baker S."/>
            <person name="Barry K."/>
            <person name="Bills G."/>
            <person name="Bluhm B."/>
            <person name="Cannon C."/>
            <person name="Castanera R."/>
            <person name="Culley D."/>
            <person name="Daum C."/>
            <person name="Ezra D."/>
            <person name="Gonzalez J."/>
            <person name="Henrissat B."/>
            <person name="Kuo A."/>
            <person name="Liang C."/>
            <person name="Lipzen A."/>
            <person name="Lutzoni F."/>
            <person name="Magnuson J."/>
            <person name="Mondo S."/>
            <person name="Nolan M."/>
            <person name="Ohm R."/>
            <person name="Pangilinan J."/>
            <person name="Park H.-J."/>
            <person name="Ramirez L."/>
            <person name="Alfaro M."/>
            <person name="Sun H."/>
            <person name="Tritt A."/>
            <person name="Yoshinaga Y."/>
            <person name="Zwiers L.-H."/>
            <person name="Turgeon B."/>
            <person name="Goodwin S."/>
            <person name="Spatafora J."/>
            <person name="Crous P."/>
            <person name="Grigoriev I."/>
        </authorList>
    </citation>
    <scope>NUCLEOTIDE SEQUENCE</scope>
    <source>
        <strain evidence="2">CBS 133067</strain>
    </source>
</reference>
<evidence type="ECO:0000313" key="2">
    <source>
        <dbReference type="EMBL" id="KAF2094551.1"/>
    </source>
</evidence>
<organism evidence="2 3">
    <name type="scientific">Rhizodiscina lignyota</name>
    <dbReference type="NCBI Taxonomy" id="1504668"/>
    <lineage>
        <taxon>Eukaryota</taxon>
        <taxon>Fungi</taxon>
        <taxon>Dikarya</taxon>
        <taxon>Ascomycota</taxon>
        <taxon>Pezizomycotina</taxon>
        <taxon>Dothideomycetes</taxon>
        <taxon>Pleosporomycetidae</taxon>
        <taxon>Aulographales</taxon>
        <taxon>Rhizodiscinaceae</taxon>
        <taxon>Rhizodiscina</taxon>
    </lineage>
</organism>
<accession>A0A9P4I3S7</accession>
<proteinExistence type="predicted"/>
<dbReference type="Proteomes" id="UP000799772">
    <property type="component" value="Unassembled WGS sequence"/>
</dbReference>
<feature type="region of interest" description="Disordered" evidence="1">
    <location>
        <begin position="200"/>
        <end position="229"/>
    </location>
</feature>
<feature type="compositionally biased region" description="Polar residues" evidence="1">
    <location>
        <begin position="257"/>
        <end position="273"/>
    </location>
</feature>
<feature type="region of interest" description="Disordered" evidence="1">
    <location>
        <begin position="254"/>
        <end position="273"/>
    </location>
</feature>
<gene>
    <name evidence="2" type="ORF">NA57DRAFT_60581</name>
</gene>
<feature type="compositionally biased region" description="Pro residues" evidence="1">
    <location>
        <begin position="216"/>
        <end position="225"/>
    </location>
</feature>
<evidence type="ECO:0000256" key="1">
    <source>
        <dbReference type="SAM" id="MobiDB-lite"/>
    </source>
</evidence>